<keyword evidence="10" id="KW-1185">Reference proteome</keyword>
<gene>
    <name evidence="9" type="ORF">ACFQV2_30670</name>
</gene>
<keyword evidence="5" id="KW-0804">Transcription</keyword>
<evidence type="ECO:0000256" key="5">
    <source>
        <dbReference type="ARBA" id="ARBA00023163"/>
    </source>
</evidence>
<dbReference type="CDD" id="cd06171">
    <property type="entry name" value="Sigma70_r4"/>
    <property type="match status" value="1"/>
</dbReference>
<dbReference type="SUPFAM" id="SSF88659">
    <property type="entry name" value="Sigma3 and sigma4 domains of RNA polymerase sigma factors"/>
    <property type="match status" value="1"/>
</dbReference>
<accession>A0ABW2TV92</accession>
<feature type="domain" description="RNA polymerase sigma factor 70 region 4 type 2" evidence="7">
    <location>
        <begin position="96"/>
        <end position="147"/>
    </location>
</feature>
<dbReference type="Pfam" id="PF12680">
    <property type="entry name" value="SnoaL_2"/>
    <property type="match status" value="1"/>
</dbReference>
<keyword evidence="3" id="KW-0805">Transcription regulation</keyword>
<dbReference type="Gene3D" id="3.10.450.50">
    <property type="match status" value="1"/>
</dbReference>
<keyword evidence="9" id="KW-0548">Nucleotidyltransferase</keyword>
<dbReference type="InterPro" id="IPR013249">
    <property type="entry name" value="RNA_pol_sigma70_r4_t2"/>
</dbReference>
<dbReference type="NCBIfam" id="TIGR02937">
    <property type="entry name" value="sigma70-ECF"/>
    <property type="match status" value="1"/>
</dbReference>
<dbReference type="Pfam" id="PF08281">
    <property type="entry name" value="Sigma70_r4_2"/>
    <property type="match status" value="1"/>
</dbReference>
<sequence length="281" mass="30603">MLGSLHDAEDALQEALLGAWKGFAGFEGRSSARTWLYRVCTNACLRQAGKQRVLTLAEPLDQTADLGEPVLEPLWLEPWPDDPAARYEQRESIELAFVAALQRLPGTQRAVLVMREVLQFSAAETADLLDTTVASVNSALQRARKTLGAPARPQRADVGDLAARFAAAWEAADVPALLDLLTGDATFTMPPLPAWFRGREMVGRFLAERVFETRWRLSPVRLNGQPAFACWSDGTRAAAMVLDVRDGRVAAITAFLDPALLDRLGIPEGPMSSGARAALPR</sequence>
<dbReference type="InterPro" id="IPR036388">
    <property type="entry name" value="WH-like_DNA-bd_sf"/>
</dbReference>
<dbReference type="PANTHER" id="PTHR30173:SF36">
    <property type="entry name" value="ECF RNA POLYMERASE SIGMA FACTOR SIGJ"/>
    <property type="match status" value="1"/>
</dbReference>
<keyword evidence="9" id="KW-0808">Transferase</keyword>
<evidence type="ECO:0000256" key="2">
    <source>
        <dbReference type="ARBA" id="ARBA00011344"/>
    </source>
</evidence>
<dbReference type="Proteomes" id="UP001596512">
    <property type="component" value="Unassembled WGS sequence"/>
</dbReference>
<reference evidence="10" key="1">
    <citation type="journal article" date="2019" name="Int. J. Syst. Evol. Microbiol.">
        <title>The Global Catalogue of Microorganisms (GCM) 10K type strain sequencing project: providing services to taxonomists for standard genome sequencing and annotation.</title>
        <authorList>
            <consortium name="The Broad Institute Genomics Platform"/>
            <consortium name="The Broad Institute Genome Sequencing Center for Infectious Disease"/>
            <person name="Wu L."/>
            <person name="Ma J."/>
        </authorList>
    </citation>
    <scope>NUCLEOTIDE SEQUENCE [LARGE SCALE GENOMIC DNA]</scope>
    <source>
        <strain evidence="10">JCM 17695</strain>
    </source>
</reference>
<evidence type="ECO:0000256" key="4">
    <source>
        <dbReference type="ARBA" id="ARBA00023082"/>
    </source>
</evidence>
<evidence type="ECO:0000256" key="3">
    <source>
        <dbReference type="ARBA" id="ARBA00023015"/>
    </source>
</evidence>
<comment type="caution">
    <text evidence="9">The sequence shown here is derived from an EMBL/GenBank/DDBJ whole genome shotgun (WGS) entry which is preliminary data.</text>
</comment>
<dbReference type="PANTHER" id="PTHR30173">
    <property type="entry name" value="SIGMA 19 FACTOR"/>
    <property type="match status" value="1"/>
</dbReference>
<feature type="domain" description="SnoaL-like" evidence="8">
    <location>
        <begin position="163"/>
        <end position="250"/>
    </location>
</feature>
<keyword evidence="4" id="KW-0731">Sigma factor</keyword>
<dbReference type="Gene3D" id="1.10.10.10">
    <property type="entry name" value="Winged helix-like DNA-binding domain superfamily/Winged helix DNA-binding domain"/>
    <property type="match status" value="1"/>
</dbReference>
<evidence type="ECO:0000259" key="8">
    <source>
        <dbReference type="Pfam" id="PF12680"/>
    </source>
</evidence>
<dbReference type="InterPro" id="IPR037401">
    <property type="entry name" value="SnoaL-like"/>
</dbReference>
<evidence type="ECO:0000259" key="7">
    <source>
        <dbReference type="Pfam" id="PF08281"/>
    </source>
</evidence>
<evidence type="ECO:0000313" key="9">
    <source>
        <dbReference type="EMBL" id="MFC7617138.1"/>
    </source>
</evidence>
<dbReference type="GO" id="GO:0003899">
    <property type="term" value="F:DNA-directed RNA polymerase activity"/>
    <property type="evidence" value="ECO:0007669"/>
    <property type="project" value="UniProtKB-EC"/>
</dbReference>
<dbReference type="InterPro" id="IPR007627">
    <property type="entry name" value="RNA_pol_sigma70_r2"/>
</dbReference>
<name>A0ABW2TV92_9PSEU</name>
<comment type="subunit">
    <text evidence="2">Interacts transiently with the RNA polymerase catalytic core formed by RpoA, RpoB, RpoC and RpoZ (2 alpha, 1 beta, 1 beta' and 1 omega subunit) to form the RNA polymerase holoenzyme that can initiate transcription.</text>
</comment>
<organism evidence="9 10">
    <name type="scientific">Actinokineospora soli</name>
    <dbReference type="NCBI Taxonomy" id="1048753"/>
    <lineage>
        <taxon>Bacteria</taxon>
        <taxon>Bacillati</taxon>
        <taxon>Actinomycetota</taxon>
        <taxon>Actinomycetes</taxon>
        <taxon>Pseudonocardiales</taxon>
        <taxon>Pseudonocardiaceae</taxon>
        <taxon>Actinokineospora</taxon>
    </lineage>
</organism>
<comment type="similarity">
    <text evidence="1">Belongs to the sigma-70 factor family. ECF subfamily.</text>
</comment>
<evidence type="ECO:0000313" key="10">
    <source>
        <dbReference type="Proteomes" id="UP001596512"/>
    </source>
</evidence>
<dbReference type="EMBL" id="JBHTEY010000004">
    <property type="protein sequence ID" value="MFC7617138.1"/>
    <property type="molecule type" value="Genomic_DNA"/>
</dbReference>
<dbReference type="InterPro" id="IPR032710">
    <property type="entry name" value="NTF2-like_dom_sf"/>
</dbReference>
<dbReference type="InterPro" id="IPR013325">
    <property type="entry name" value="RNA_pol_sigma_r2"/>
</dbReference>
<dbReference type="EC" id="2.7.7.6" evidence="9"/>
<evidence type="ECO:0000256" key="1">
    <source>
        <dbReference type="ARBA" id="ARBA00010641"/>
    </source>
</evidence>
<dbReference type="SUPFAM" id="SSF88946">
    <property type="entry name" value="Sigma2 domain of RNA polymerase sigma factors"/>
    <property type="match status" value="1"/>
</dbReference>
<evidence type="ECO:0000259" key="6">
    <source>
        <dbReference type="Pfam" id="PF04542"/>
    </source>
</evidence>
<dbReference type="NCBIfam" id="NF006089">
    <property type="entry name" value="PRK08241.1"/>
    <property type="match status" value="1"/>
</dbReference>
<dbReference type="Gene3D" id="1.10.1740.10">
    <property type="match status" value="1"/>
</dbReference>
<feature type="domain" description="RNA polymerase sigma-70 region 2" evidence="6">
    <location>
        <begin position="1"/>
        <end position="52"/>
    </location>
</feature>
<dbReference type="InterPro" id="IPR014284">
    <property type="entry name" value="RNA_pol_sigma-70_dom"/>
</dbReference>
<proteinExistence type="inferred from homology"/>
<dbReference type="Pfam" id="PF04542">
    <property type="entry name" value="Sigma70_r2"/>
    <property type="match status" value="1"/>
</dbReference>
<protein>
    <submittedName>
        <fullName evidence="9">RNA polymerase subunit sigma-70</fullName>
        <ecNumber evidence="9">2.7.7.6</ecNumber>
    </submittedName>
</protein>
<dbReference type="SUPFAM" id="SSF54427">
    <property type="entry name" value="NTF2-like"/>
    <property type="match status" value="1"/>
</dbReference>
<dbReference type="InterPro" id="IPR013324">
    <property type="entry name" value="RNA_pol_sigma_r3/r4-like"/>
</dbReference>
<dbReference type="InterPro" id="IPR052704">
    <property type="entry name" value="ECF_Sigma-70_Domain"/>
</dbReference>